<dbReference type="Pfam" id="PF00701">
    <property type="entry name" value="DHDPS"/>
    <property type="match status" value="1"/>
</dbReference>
<dbReference type="SUPFAM" id="SSF51569">
    <property type="entry name" value="Aldolase"/>
    <property type="match status" value="1"/>
</dbReference>
<accession>A0A6G1H5Q7</accession>
<dbReference type="Gene3D" id="3.20.20.70">
    <property type="entry name" value="Aldolase class I"/>
    <property type="match status" value="1"/>
</dbReference>
<evidence type="ECO:0000256" key="1">
    <source>
        <dbReference type="ARBA" id="ARBA00023239"/>
    </source>
</evidence>
<dbReference type="CDD" id="cd00408">
    <property type="entry name" value="DHDPS-like"/>
    <property type="match status" value="1"/>
</dbReference>
<dbReference type="SMART" id="SM01130">
    <property type="entry name" value="DHDPS"/>
    <property type="match status" value="1"/>
</dbReference>
<dbReference type="PROSITE" id="PS00665">
    <property type="entry name" value="DHDPS_1"/>
    <property type="match status" value="1"/>
</dbReference>
<dbReference type="Proteomes" id="UP000800041">
    <property type="component" value="Unassembled WGS sequence"/>
</dbReference>
<keyword evidence="2" id="KW-0704">Schiff base</keyword>
<dbReference type="InterPro" id="IPR020624">
    <property type="entry name" value="Schiff_base-form_aldolases_CS"/>
</dbReference>
<keyword evidence="4" id="KW-1185">Reference proteome</keyword>
<name>A0A6G1H5Q7_9PEZI</name>
<dbReference type="EMBL" id="ML977148">
    <property type="protein sequence ID" value="KAF1988556.1"/>
    <property type="molecule type" value="Genomic_DNA"/>
</dbReference>
<gene>
    <name evidence="3" type="ORF">K402DRAFT_26364</name>
</gene>
<dbReference type="PANTHER" id="PTHR12128">
    <property type="entry name" value="DIHYDRODIPICOLINATE SYNTHASE"/>
    <property type="match status" value="1"/>
</dbReference>
<sequence>MVASPPPKGVWVPVPTFFASKDSPSYDPINPPIDVETQAKHAIHLAKSGIKGIVLLGSTGEAVHIAPSERHEMISHVRKELEKAGFKDYPLMVGTATQSIEETVQSLKEMKESGSQWGLCLAPGYFASAASQEGIKAWFKNIADQSPLPVLIYNYPAVSNGLLITADTMEALAKHPNIVGCKLSHGNMDDHALIASSPDIDHTKFQVFTGLGQQLLPLLLVGGAGAIDGLSSIFPKTVVHLFNSYMGMFEGGDVKMSLAAMRDLQVKVCKGEKLVVKWGTIGVKEGCARVLGMGDADGCRMPLNGGFPGGDKEWENWKPVMDDLQKFEDSL</sequence>
<dbReference type="GO" id="GO:0008840">
    <property type="term" value="F:4-hydroxy-tetrahydrodipicolinate synthase activity"/>
    <property type="evidence" value="ECO:0007669"/>
    <property type="project" value="TreeGrafter"/>
</dbReference>
<proteinExistence type="predicted"/>
<evidence type="ECO:0000256" key="2">
    <source>
        <dbReference type="ARBA" id="ARBA00023270"/>
    </source>
</evidence>
<dbReference type="OrthoDB" id="191315at2759"/>
<evidence type="ECO:0000313" key="4">
    <source>
        <dbReference type="Proteomes" id="UP000800041"/>
    </source>
</evidence>
<protein>
    <submittedName>
        <fullName evidence="3">Aldolase</fullName>
    </submittedName>
</protein>
<reference evidence="3" key="1">
    <citation type="journal article" date="2020" name="Stud. Mycol.">
        <title>101 Dothideomycetes genomes: a test case for predicting lifestyles and emergence of pathogens.</title>
        <authorList>
            <person name="Haridas S."/>
            <person name="Albert R."/>
            <person name="Binder M."/>
            <person name="Bloem J."/>
            <person name="Labutti K."/>
            <person name="Salamov A."/>
            <person name="Andreopoulos B."/>
            <person name="Baker S."/>
            <person name="Barry K."/>
            <person name="Bills G."/>
            <person name="Bluhm B."/>
            <person name="Cannon C."/>
            <person name="Castanera R."/>
            <person name="Culley D."/>
            <person name="Daum C."/>
            <person name="Ezra D."/>
            <person name="Gonzalez J."/>
            <person name="Henrissat B."/>
            <person name="Kuo A."/>
            <person name="Liang C."/>
            <person name="Lipzen A."/>
            <person name="Lutzoni F."/>
            <person name="Magnuson J."/>
            <person name="Mondo S."/>
            <person name="Nolan M."/>
            <person name="Ohm R."/>
            <person name="Pangilinan J."/>
            <person name="Park H.-J."/>
            <person name="Ramirez L."/>
            <person name="Alfaro M."/>
            <person name="Sun H."/>
            <person name="Tritt A."/>
            <person name="Yoshinaga Y."/>
            <person name="Zwiers L.-H."/>
            <person name="Turgeon B."/>
            <person name="Goodwin S."/>
            <person name="Spatafora J."/>
            <person name="Crous P."/>
            <person name="Grigoriev I."/>
        </authorList>
    </citation>
    <scope>NUCLEOTIDE SEQUENCE</scope>
    <source>
        <strain evidence="3">CBS 113979</strain>
    </source>
</reference>
<dbReference type="PRINTS" id="PR00146">
    <property type="entry name" value="DHPICSNTHASE"/>
</dbReference>
<dbReference type="InterPro" id="IPR013785">
    <property type="entry name" value="Aldolase_TIM"/>
</dbReference>
<keyword evidence="1" id="KW-0456">Lyase</keyword>
<dbReference type="PANTHER" id="PTHR12128:SF68">
    <property type="entry name" value="DIHYDRODIPICOLINATE SYNTHETASE"/>
    <property type="match status" value="1"/>
</dbReference>
<dbReference type="AlphaFoldDB" id="A0A6G1H5Q7"/>
<evidence type="ECO:0000313" key="3">
    <source>
        <dbReference type="EMBL" id="KAF1988556.1"/>
    </source>
</evidence>
<organism evidence="3 4">
    <name type="scientific">Aulographum hederae CBS 113979</name>
    <dbReference type="NCBI Taxonomy" id="1176131"/>
    <lineage>
        <taxon>Eukaryota</taxon>
        <taxon>Fungi</taxon>
        <taxon>Dikarya</taxon>
        <taxon>Ascomycota</taxon>
        <taxon>Pezizomycotina</taxon>
        <taxon>Dothideomycetes</taxon>
        <taxon>Pleosporomycetidae</taxon>
        <taxon>Aulographales</taxon>
        <taxon>Aulographaceae</taxon>
    </lineage>
</organism>
<dbReference type="InterPro" id="IPR002220">
    <property type="entry name" value="DapA-like"/>
</dbReference>